<organism evidence="1 2">
    <name type="scientific">Spodoptera littoralis</name>
    <name type="common">Egyptian cotton leafworm</name>
    <dbReference type="NCBI Taxonomy" id="7109"/>
    <lineage>
        <taxon>Eukaryota</taxon>
        <taxon>Metazoa</taxon>
        <taxon>Ecdysozoa</taxon>
        <taxon>Arthropoda</taxon>
        <taxon>Hexapoda</taxon>
        <taxon>Insecta</taxon>
        <taxon>Pterygota</taxon>
        <taxon>Neoptera</taxon>
        <taxon>Endopterygota</taxon>
        <taxon>Lepidoptera</taxon>
        <taxon>Glossata</taxon>
        <taxon>Ditrysia</taxon>
        <taxon>Noctuoidea</taxon>
        <taxon>Noctuidae</taxon>
        <taxon>Amphipyrinae</taxon>
        <taxon>Spodoptera</taxon>
    </lineage>
</organism>
<gene>
    <name evidence="1" type="ORF">SPLIT_LOCUS653</name>
</gene>
<evidence type="ECO:0000313" key="2">
    <source>
        <dbReference type="Proteomes" id="UP001153321"/>
    </source>
</evidence>
<sequence>MRDLSDKVSITPTHKLNIYDFNLNNSGIYTCKCSNILKKDNVFLYILEDKYILYLPTINGISIFIDSDSKLLSNLF</sequence>
<dbReference type="EMBL" id="LR824541">
    <property type="protein sequence ID" value="CAH1635291.1"/>
    <property type="molecule type" value="Genomic_DNA"/>
</dbReference>
<dbReference type="InterPro" id="IPR036179">
    <property type="entry name" value="Ig-like_dom_sf"/>
</dbReference>
<dbReference type="Proteomes" id="UP001153321">
    <property type="component" value="Chromosome 10"/>
</dbReference>
<keyword evidence="2" id="KW-1185">Reference proteome</keyword>
<evidence type="ECO:0000313" key="1">
    <source>
        <dbReference type="EMBL" id="CAH1635291.1"/>
    </source>
</evidence>
<reference evidence="1" key="1">
    <citation type="submission" date="2022-02" db="EMBL/GenBank/DDBJ databases">
        <authorList>
            <person name="King R."/>
        </authorList>
    </citation>
    <scope>NUCLEOTIDE SEQUENCE</scope>
</reference>
<dbReference type="AlphaFoldDB" id="A0A9P0HVT5"/>
<dbReference type="Gene3D" id="2.60.40.10">
    <property type="entry name" value="Immunoglobulins"/>
    <property type="match status" value="1"/>
</dbReference>
<protein>
    <submittedName>
        <fullName evidence="1">Uncharacterized protein</fullName>
    </submittedName>
</protein>
<dbReference type="InterPro" id="IPR013783">
    <property type="entry name" value="Ig-like_fold"/>
</dbReference>
<dbReference type="SUPFAM" id="SSF48726">
    <property type="entry name" value="Immunoglobulin"/>
    <property type="match status" value="1"/>
</dbReference>
<name>A0A9P0HVT5_SPOLI</name>
<accession>A0A9P0HVT5</accession>
<proteinExistence type="predicted"/>